<dbReference type="InterPro" id="IPR013924">
    <property type="entry name" value="RNase_H2_suC"/>
</dbReference>
<proteinExistence type="predicted"/>
<name>A0AAV4BPP6_9GAST</name>
<evidence type="ECO:0000313" key="2">
    <source>
        <dbReference type="EMBL" id="GFO21548.1"/>
    </source>
</evidence>
<dbReference type="AlphaFoldDB" id="A0AAV4BPP6"/>
<comment type="caution">
    <text evidence="2">The sequence shown here is derived from an EMBL/GenBank/DDBJ whole genome shotgun (WGS) entry which is preliminary data.</text>
</comment>
<evidence type="ECO:0000256" key="1">
    <source>
        <dbReference type="SAM" id="MobiDB-lite"/>
    </source>
</evidence>
<dbReference type="GO" id="GO:0006401">
    <property type="term" value="P:RNA catabolic process"/>
    <property type="evidence" value="ECO:0007669"/>
    <property type="project" value="InterPro"/>
</dbReference>
<evidence type="ECO:0000313" key="3">
    <source>
        <dbReference type="Proteomes" id="UP000735302"/>
    </source>
</evidence>
<dbReference type="Gene3D" id="2.40.128.680">
    <property type="match status" value="1"/>
</dbReference>
<keyword evidence="3" id="KW-1185">Reference proteome</keyword>
<accession>A0AAV4BPP6</accession>
<gene>
    <name evidence="2" type="ORF">PoB_004805300</name>
</gene>
<dbReference type="Proteomes" id="UP000735302">
    <property type="component" value="Unassembled WGS sequence"/>
</dbReference>
<dbReference type="EMBL" id="BLXT01005260">
    <property type="protein sequence ID" value="GFO21548.1"/>
    <property type="molecule type" value="Genomic_DNA"/>
</dbReference>
<protein>
    <submittedName>
        <fullName evidence="2">Ribonuclease h2 subunit c-like</fullName>
    </submittedName>
</protein>
<feature type="region of interest" description="Disordered" evidence="1">
    <location>
        <begin position="131"/>
        <end position="155"/>
    </location>
</feature>
<reference evidence="2 3" key="1">
    <citation type="journal article" date="2021" name="Elife">
        <title>Chloroplast acquisition without the gene transfer in kleptoplastic sea slugs, Plakobranchus ocellatus.</title>
        <authorList>
            <person name="Maeda T."/>
            <person name="Takahashi S."/>
            <person name="Yoshida T."/>
            <person name="Shimamura S."/>
            <person name="Takaki Y."/>
            <person name="Nagai Y."/>
            <person name="Toyoda A."/>
            <person name="Suzuki Y."/>
            <person name="Arimoto A."/>
            <person name="Ishii H."/>
            <person name="Satoh N."/>
            <person name="Nishiyama T."/>
            <person name="Hasebe M."/>
            <person name="Maruyama T."/>
            <person name="Minagawa J."/>
            <person name="Obokata J."/>
            <person name="Shigenobu S."/>
        </authorList>
    </citation>
    <scope>NUCLEOTIDE SEQUENCE [LARGE SCALE GENOMIC DNA]</scope>
</reference>
<organism evidence="2 3">
    <name type="scientific">Plakobranchus ocellatus</name>
    <dbReference type="NCBI Taxonomy" id="259542"/>
    <lineage>
        <taxon>Eukaryota</taxon>
        <taxon>Metazoa</taxon>
        <taxon>Spiralia</taxon>
        <taxon>Lophotrochozoa</taxon>
        <taxon>Mollusca</taxon>
        <taxon>Gastropoda</taxon>
        <taxon>Heterobranchia</taxon>
        <taxon>Euthyneura</taxon>
        <taxon>Panpulmonata</taxon>
        <taxon>Sacoglossa</taxon>
        <taxon>Placobranchoidea</taxon>
        <taxon>Plakobranchidae</taxon>
        <taxon>Plakobranchus</taxon>
    </lineage>
</organism>
<dbReference type="PANTHER" id="PTHR47063:SF1">
    <property type="entry name" value="RIBONUCLEASE H2 SUBUNIT C"/>
    <property type="match status" value="1"/>
</dbReference>
<dbReference type="CDD" id="cd09271">
    <property type="entry name" value="RNase_H2-C"/>
    <property type="match status" value="1"/>
</dbReference>
<sequence length="178" mass="19971">MATSIDSTALDHTSNVSDSCHFMPCKIHFDGEAKISDFFCSSFKHEDGSLTGKFRGRPLNGKELNVPEGYTGVVLTEPHKRSTEEEDRLLIPSHTFDKFTYWNLDKEPSPDDLIERALQWVDLSAVLHRPLSTEQSQDSQEMSGQGVVGRARTTKQKGPYRSWGIFAIHCATNVPQSQ</sequence>
<dbReference type="PANTHER" id="PTHR47063">
    <property type="entry name" value="RIBONUCLEASE H2 SUBUNIT C"/>
    <property type="match status" value="1"/>
</dbReference>
<dbReference type="Pfam" id="PF08615">
    <property type="entry name" value="RNase_H2_suC"/>
    <property type="match status" value="1"/>
</dbReference>
<dbReference type="GO" id="GO:0032299">
    <property type="term" value="C:ribonuclease H2 complex"/>
    <property type="evidence" value="ECO:0007669"/>
    <property type="project" value="InterPro"/>
</dbReference>
<feature type="compositionally biased region" description="Polar residues" evidence="1">
    <location>
        <begin position="132"/>
        <end position="143"/>
    </location>
</feature>
<dbReference type="InterPro" id="IPR052863">
    <property type="entry name" value="RNase_H2_subunit_C"/>
</dbReference>